<gene>
    <name evidence="1" type="ORF">CLOSYM_03574</name>
</gene>
<dbReference type="EMBL" id="AWSU01000278">
    <property type="protein sequence ID" value="ERI74875.1"/>
    <property type="molecule type" value="Genomic_DNA"/>
</dbReference>
<organism evidence="1 2">
    <name type="scientific">[Clostridium] symbiosum ATCC 14940</name>
    <dbReference type="NCBI Taxonomy" id="411472"/>
    <lineage>
        <taxon>Bacteria</taxon>
        <taxon>Bacillati</taxon>
        <taxon>Bacillota</taxon>
        <taxon>Clostridia</taxon>
        <taxon>Lachnospirales</taxon>
        <taxon>Lachnospiraceae</taxon>
        <taxon>Otoolea</taxon>
    </lineage>
</organism>
<accession>A0ABC9TU99</accession>
<comment type="caution">
    <text evidence="1">The sequence shown here is derived from an EMBL/GenBank/DDBJ whole genome shotgun (WGS) entry which is preliminary data.</text>
</comment>
<dbReference type="Proteomes" id="UP000016491">
    <property type="component" value="Unassembled WGS sequence"/>
</dbReference>
<evidence type="ECO:0000313" key="1">
    <source>
        <dbReference type="EMBL" id="ERI74875.1"/>
    </source>
</evidence>
<protein>
    <submittedName>
        <fullName evidence="1">Uncharacterized protein</fullName>
    </submittedName>
</protein>
<name>A0ABC9TU99_CLOSY</name>
<sequence>MEFTQEKPGGQTVNCEVGGRIFRDIAHDFQNLFAAGAGAYIFQMAPGRSPVQMDHKLQKKNTAVQFFGIAVFPACFFKADQAFIERADFQGTDPKHIGAVFPGVFKAAA</sequence>
<evidence type="ECO:0000313" key="2">
    <source>
        <dbReference type="Proteomes" id="UP000016491"/>
    </source>
</evidence>
<dbReference type="AlphaFoldDB" id="A0ABC9TU99"/>
<reference evidence="1 2" key="1">
    <citation type="submission" date="2013-07" db="EMBL/GenBank/DDBJ databases">
        <authorList>
            <person name="Weinstock G."/>
            <person name="Sodergren E."/>
            <person name="Wylie T."/>
            <person name="Fulton L."/>
            <person name="Fulton R."/>
            <person name="Fronick C."/>
            <person name="O'Laughlin M."/>
            <person name="Godfrey J."/>
            <person name="Miner T."/>
            <person name="Herter B."/>
            <person name="Appelbaum E."/>
            <person name="Cordes M."/>
            <person name="Lek S."/>
            <person name="Wollam A."/>
            <person name="Pepin K.H."/>
            <person name="Palsikar V.B."/>
            <person name="Mitreva M."/>
            <person name="Wilson R.K."/>
        </authorList>
    </citation>
    <scope>NUCLEOTIDE SEQUENCE [LARGE SCALE GENOMIC DNA]</scope>
    <source>
        <strain evidence="1 2">ATCC 14940</strain>
    </source>
</reference>
<proteinExistence type="predicted"/>